<reference evidence="1 2" key="1">
    <citation type="submission" date="2005-09" db="EMBL/GenBank/DDBJ databases">
        <authorList>
            <person name="Mural R.J."/>
            <person name="Li P.W."/>
            <person name="Adams M.D."/>
            <person name="Amanatides P.G."/>
            <person name="Baden-Tillson H."/>
            <person name="Barnstead M."/>
            <person name="Chin S.H."/>
            <person name="Dew I."/>
            <person name="Evans C.A."/>
            <person name="Ferriera S."/>
            <person name="Flanigan M."/>
            <person name="Fosler C."/>
            <person name="Glodek A."/>
            <person name="Gu Z."/>
            <person name="Holt R.A."/>
            <person name="Jennings D."/>
            <person name="Kraft C.L."/>
            <person name="Lu F."/>
            <person name="Nguyen T."/>
            <person name="Nusskern D.R."/>
            <person name="Pfannkoch C.M."/>
            <person name="Sitter C."/>
            <person name="Sutton G.G."/>
            <person name="Venter J.C."/>
            <person name="Wang Z."/>
            <person name="Woodage T."/>
            <person name="Zheng X.H."/>
            <person name="Zhong F."/>
        </authorList>
    </citation>
    <scope>NUCLEOTIDE SEQUENCE [LARGE SCALE GENOMIC DNA]</scope>
    <source>
        <strain>BN</strain>
        <strain evidence="2">Sprague-Dawley</strain>
    </source>
</reference>
<accession>A6JPU5</accession>
<evidence type="ECO:0000313" key="1">
    <source>
        <dbReference type="EMBL" id="EDL78829.1"/>
    </source>
</evidence>
<evidence type="ECO:0000313" key="2">
    <source>
        <dbReference type="Proteomes" id="UP000234681"/>
    </source>
</evidence>
<dbReference type="EMBL" id="CH473995">
    <property type="protein sequence ID" value="EDL78829.1"/>
    <property type="molecule type" value="Genomic_DNA"/>
</dbReference>
<dbReference type="AlphaFoldDB" id="A6JPU5"/>
<organism evidence="1 2">
    <name type="scientific">Rattus norvegicus</name>
    <name type="common">Rat</name>
    <dbReference type="NCBI Taxonomy" id="10116"/>
    <lineage>
        <taxon>Eukaryota</taxon>
        <taxon>Metazoa</taxon>
        <taxon>Chordata</taxon>
        <taxon>Craniata</taxon>
        <taxon>Vertebrata</taxon>
        <taxon>Euteleostomi</taxon>
        <taxon>Mammalia</taxon>
        <taxon>Eutheria</taxon>
        <taxon>Euarchontoglires</taxon>
        <taxon>Glires</taxon>
        <taxon>Rodentia</taxon>
        <taxon>Myomorpha</taxon>
        <taxon>Muroidea</taxon>
        <taxon>Muridae</taxon>
        <taxon>Murinae</taxon>
        <taxon>Rattus</taxon>
    </lineage>
</organism>
<protein>
    <submittedName>
        <fullName evidence="1">RCG59100</fullName>
    </submittedName>
</protein>
<gene>
    <name evidence="1" type="ORF">rCG_59100</name>
</gene>
<dbReference type="Proteomes" id="UP000234681">
    <property type="component" value="Chromosome 16"/>
</dbReference>
<name>A6JPU5_RAT</name>
<proteinExistence type="predicted"/>
<sequence>MKGVKTIYMGTLCASVRRICRSTLAFHLSAQILYEASTTILGVVSQGRMEADSALSELSSGEVTQWLRALACSPRGPQVQFSAATGQLTTVIPVPSSGFCGHCISVVPRLTCSKHLK</sequence>